<comment type="caution">
    <text evidence="2">The sequence shown here is derived from an EMBL/GenBank/DDBJ whole genome shotgun (WGS) entry which is preliminary data.</text>
</comment>
<proteinExistence type="predicted"/>
<accession>A0A4Q7YPC7</accession>
<dbReference type="RefSeq" id="WP_242610263.1">
    <property type="nucleotide sequence ID" value="NZ_SHKX01000013.1"/>
</dbReference>
<evidence type="ECO:0000313" key="2">
    <source>
        <dbReference type="EMBL" id="RZU38723.1"/>
    </source>
</evidence>
<protein>
    <submittedName>
        <fullName evidence="2">ChrR-like protein with cupin domain</fullName>
    </submittedName>
</protein>
<organism evidence="2 3">
    <name type="scientific">Fluviicoccus keumensis</name>
    <dbReference type="NCBI Taxonomy" id="1435465"/>
    <lineage>
        <taxon>Bacteria</taxon>
        <taxon>Pseudomonadati</taxon>
        <taxon>Pseudomonadota</taxon>
        <taxon>Gammaproteobacteria</taxon>
        <taxon>Moraxellales</taxon>
        <taxon>Moraxellaceae</taxon>
        <taxon>Fluviicoccus</taxon>
    </lineage>
</organism>
<dbReference type="Gene3D" id="2.60.120.10">
    <property type="entry name" value="Jelly Rolls"/>
    <property type="match status" value="1"/>
</dbReference>
<evidence type="ECO:0000313" key="3">
    <source>
        <dbReference type="Proteomes" id="UP000292423"/>
    </source>
</evidence>
<keyword evidence="3" id="KW-1185">Reference proteome</keyword>
<dbReference type="InterPro" id="IPR014710">
    <property type="entry name" value="RmlC-like_jellyroll"/>
</dbReference>
<dbReference type="InterPro" id="IPR025979">
    <property type="entry name" value="ChrR-like_cupin_dom"/>
</dbReference>
<dbReference type="InterPro" id="IPR011051">
    <property type="entry name" value="RmlC_Cupin_sf"/>
</dbReference>
<gene>
    <name evidence="2" type="ORF">EV700_2658</name>
</gene>
<dbReference type="SUPFAM" id="SSF51182">
    <property type="entry name" value="RmlC-like cupins"/>
    <property type="match status" value="1"/>
</dbReference>
<dbReference type="EMBL" id="SHKX01000013">
    <property type="protein sequence ID" value="RZU38723.1"/>
    <property type="molecule type" value="Genomic_DNA"/>
</dbReference>
<feature type="domain" description="ChrR-like cupin" evidence="1">
    <location>
        <begin position="12"/>
        <end position="109"/>
    </location>
</feature>
<reference evidence="2 3" key="1">
    <citation type="submission" date="2019-02" db="EMBL/GenBank/DDBJ databases">
        <title>Genomic Encyclopedia of Type Strains, Phase IV (KMG-IV): sequencing the most valuable type-strain genomes for metagenomic binning, comparative biology and taxonomic classification.</title>
        <authorList>
            <person name="Goeker M."/>
        </authorList>
    </citation>
    <scope>NUCLEOTIDE SEQUENCE [LARGE SCALE GENOMIC DNA]</scope>
    <source>
        <strain evidence="2 3">DSM 105135</strain>
    </source>
</reference>
<name>A0A4Q7YPC7_9GAMM</name>
<dbReference type="Proteomes" id="UP000292423">
    <property type="component" value="Unassembled WGS sequence"/>
</dbReference>
<dbReference type="Pfam" id="PF12973">
    <property type="entry name" value="Cupin_7"/>
    <property type="match status" value="1"/>
</dbReference>
<sequence>MSMFFEGINTGVIDVDALPWMPFLPYTDKAFVKAIKVDPVRGEWITLLKAPADMVLPKHHHSGTVHVYTLSGSWKYQEHDWVATAGSFVFETAGTAHTPVGVGDAEIITLNIVQGDWIILGENDQVLAIENWKTVMRRYLDFCAATGLTPVDISSFQG</sequence>
<evidence type="ECO:0000259" key="1">
    <source>
        <dbReference type="Pfam" id="PF12973"/>
    </source>
</evidence>
<dbReference type="CDD" id="cd20302">
    <property type="entry name" value="cupin_DAD"/>
    <property type="match status" value="1"/>
</dbReference>
<dbReference type="AlphaFoldDB" id="A0A4Q7YPC7"/>